<dbReference type="InterPro" id="IPR015915">
    <property type="entry name" value="Kelch-typ_b-propeller"/>
</dbReference>
<dbReference type="OrthoDB" id="724345at2759"/>
<feature type="region of interest" description="Disordered" evidence="1">
    <location>
        <begin position="1"/>
        <end position="57"/>
    </location>
</feature>
<keyword evidence="4" id="KW-1185">Reference proteome</keyword>
<dbReference type="GeneID" id="123419198"/>
<dbReference type="KEGG" id="hvg:123419198"/>
<dbReference type="InterPro" id="IPR036047">
    <property type="entry name" value="F-box-like_dom_sf"/>
</dbReference>
<reference evidence="4" key="1">
    <citation type="journal article" date="2012" name="Nature">
        <title>A physical, genetic and functional sequence assembly of the barley genome.</title>
        <authorList>
            <consortium name="The International Barley Genome Sequencing Consortium"/>
            <person name="Mayer K.F."/>
            <person name="Waugh R."/>
            <person name="Brown J.W."/>
            <person name="Schulman A."/>
            <person name="Langridge P."/>
            <person name="Platzer M."/>
            <person name="Fincher G.B."/>
            <person name="Muehlbauer G.J."/>
            <person name="Sato K."/>
            <person name="Close T.J."/>
            <person name="Wise R.P."/>
            <person name="Stein N."/>
        </authorList>
    </citation>
    <scope>NUCLEOTIDE SEQUENCE [LARGE SCALE GENOMIC DNA]</scope>
    <source>
        <strain evidence="4">cv. Morex</strain>
    </source>
</reference>
<dbReference type="NCBIfam" id="TIGR01640">
    <property type="entry name" value="F_box_assoc_1"/>
    <property type="match status" value="1"/>
</dbReference>
<dbReference type="Pfam" id="PF00646">
    <property type="entry name" value="F-box"/>
    <property type="match status" value="1"/>
</dbReference>
<feature type="compositionally biased region" description="Gly residues" evidence="1">
    <location>
        <begin position="1"/>
        <end position="14"/>
    </location>
</feature>
<dbReference type="InterPro" id="IPR017451">
    <property type="entry name" value="F-box-assoc_interact_dom"/>
</dbReference>
<dbReference type="SUPFAM" id="SSF101898">
    <property type="entry name" value="NHL repeat"/>
    <property type="match status" value="1"/>
</dbReference>
<dbReference type="RefSeq" id="XP_044963076.1">
    <property type="nucleotide sequence ID" value="XM_045107141.1"/>
</dbReference>
<dbReference type="InterPro" id="IPR001810">
    <property type="entry name" value="F-box_dom"/>
</dbReference>
<evidence type="ECO:0000256" key="1">
    <source>
        <dbReference type="SAM" id="MobiDB-lite"/>
    </source>
</evidence>
<dbReference type="SUPFAM" id="SSF81383">
    <property type="entry name" value="F-box domain"/>
    <property type="match status" value="1"/>
</dbReference>
<proteinExistence type="predicted"/>
<sequence length="400" mass="44413">MPPGGAAAGGGGEHGSTVQNHPPATDDDAPPHSTPPLPEASEDVRKKQQQPAPSLPEGALVEILSRVPYRSLCRFKSVSKPWLALCSAPDIRKRSPQTLSGFFYHDEGHGLRFRNLNGRGRPQVDPSLPFLRTRYGVIVVVQHVSGGLLLCSCSNNLQEFYYVVCNPATEECTVLPPMGFPGPDPIAFLGFDAAVPSRFVVFAPQPSMFGVDGSGEVAIYSSETGRWTRVQSKWTRVPRTDHGRDTQVFLNGTIHLRTMYNTIATVDVEGKVWREIQMPNDLPNICDVGQSQGRLYAWQTDNFHDCHLYIWVLEDYDTGKWALKHTINVLELFGRNCRKDGESYAMFAVHPDCNMIFLTDKKNMTLSYDMDNQKVHVICTEGMMGLPYVPCFAELASAGH</sequence>
<evidence type="ECO:0000313" key="4">
    <source>
        <dbReference type="Proteomes" id="UP000011116"/>
    </source>
</evidence>
<reference evidence="3" key="2">
    <citation type="submission" date="2020-10" db="EMBL/GenBank/DDBJ databases">
        <authorList>
            <person name="Scholz U."/>
            <person name="Mascher M."/>
            <person name="Fiebig A."/>
        </authorList>
    </citation>
    <scope>NUCLEOTIDE SEQUENCE [LARGE SCALE GENOMIC DNA]</scope>
    <source>
        <strain evidence="3">cv. Morex</strain>
    </source>
</reference>
<reference evidence="3" key="3">
    <citation type="submission" date="2022-01" db="UniProtKB">
        <authorList>
            <consortium name="EnsemblPlants"/>
        </authorList>
    </citation>
    <scope>IDENTIFICATION</scope>
    <source>
        <strain evidence="3">subsp. vulgare</strain>
    </source>
</reference>
<name>A0A8I6W840_HORVV</name>
<dbReference type="PANTHER" id="PTHR35546">
    <property type="entry name" value="F-BOX PROTEIN INTERACTION DOMAIN PROTEIN-RELATED"/>
    <property type="match status" value="1"/>
</dbReference>
<gene>
    <name evidence="3" type="primary">LOC123419198</name>
</gene>
<dbReference type="Gene3D" id="2.120.10.80">
    <property type="entry name" value="Kelch-type beta propeller"/>
    <property type="match status" value="1"/>
</dbReference>
<dbReference type="Gene3D" id="1.20.1280.50">
    <property type="match status" value="1"/>
</dbReference>
<accession>A0A8I6W840</accession>
<dbReference type="SMART" id="SM00256">
    <property type="entry name" value="FBOX"/>
    <property type="match status" value="1"/>
</dbReference>
<dbReference type="Proteomes" id="UP000011116">
    <property type="component" value="Chromosome 1H"/>
</dbReference>
<dbReference type="InterPro" id="IPR055290">
    <property type="entry name" value="At3g26010-like"/>
</dbReference>
<protein>
    <recommendedName>
        <fullName evidence="2">F-box domain-containing protein</fullName>
    </recommendedName>
</protein>
<dbReference type="SMR" id="A0A8I6W840"/>
<feature type="domain" description="F-box" evidence="2">
    <location>
        <begin position="55"/>
        <end position="95"/>
    </location>
</feature>
<evidence type="ECO:0000313" key="3">
    <source>
        <dbReference type="EnsemblPlants" id="HORVU.MOREX.r3.1HG0086530.1"/>
    </source>
</evidence>
<organism evidence="3 4">
    <name type="scientific">Hordeum vulgare subsp. vulgare</name>
    <name type="common">Domesticated barley</name>
    <dbReference type="NCBI Taxonomy" id="112509"/>
    <lineage>
        <taxon>Eukaryota</taxon>
        <taxon>Viridiplantae</taxon>
        <taxon>Streptophyta</taxon>
        <taxon>Embryophyta</taxon>
        <taxon>Tracheophyta</taxon>
        <taxon>Spermatophyta</taxon>
        <taxon>Magnoliopsida</taxon>
        <taxon>Liliopsida</taxon>
        <taxon>Poales</taxon>
        <taxon>Poaceae</taxon>
        <taxon>BOP clade</taxon>
        <taxon>Pooideae</taxon>
        <taxon>Triticodae</taxon>
        <taxon>Triticeae</taxon>
        <taxon>Hordeinae</taxon>
        <taxon>Hordeum</taxon>
    </lineage>
</organism>
<dbReference type="Pfam" id="PF08268">
    <property type="entry name" value="FBA_3"/>
    <property type="match status" value="1"/>
</dbReference>
<dbReference type="AlphaFoldDB" id="A0A8I6W840"/>
<dbReference type="PANTHER" id="PTHR35546:SF48">
    <property type="entry name" value="F-BOX DOMAIN-CONTAINING PROTEIN"/>
    <property type="match status" value="1"/>
</dbReference>
<dbReference type="InterPro" id="IPR013187">
    <property type="entry name" value="F-box-assoc_dom_typ3"/>
</dbReference>
<evidence type="ECO:0000259" key="2">
    <source>
        <dbReference type="SMART" id="SM00256"/>
    </source>
</evidence>
<dbReference type="EnsemblPlants" id="HORVU.MOREX.r3.1HG0086530.1">
    <property type="protein sequence ID" value="HORVU.MOREX.r3.1HG0086530.1"/>
    <property type="gene ID" value="HORVU.MOREX.r3.1HG0086530"/>
</dbReference>
<dbReference type="Gramene" id="HORVU.MOREX.r3.1HG0086530.1">
    <property type="protein sequence ID" value="HORVU.MOREX.r3.1HG0086530.1"/>
    <property type="gene ID" value="HORVU.MOREX.r3.1HG0086530"/>
</dbReference>
<dbReference type="Gramene" id="HORVU.MOREX.r2.1HG0071210.1">
    <property type="protein sequence ID" value="HORVU.MOREX.r2.1HG0071210.1"/>
    <property type="gene ID" value="HORVU.MOREX.r2.1HG0071210"/>
</dbReference>